<dbReference type="InterPro" id="IPR013083">
    <property type="entry name" value="Znf_RING/FYVE/PHD"/>
</dbReference>
<evidence type="ECO:0000256" key="1">
    <source>
        <dbReference type="ARBA" id="ARBA00000900"/>
    </source>
</evidence>
<dbReference type="InterPro" id="IPR016024">
    <property type="entry name" value="ARM-type_fold"/>
</dbReference>
<feature type="domain" description="U-box" evidence="6">
    <location>
        <begin position="29"/>
        <end position="103"/>
    </location>
</feature>
<evidence type="ECO:0000256" key="4">
    <source>
        <dbReference type="ARBA" id="ARBA00022786"/>
    </source>
</evidence>
<dbReference type="InterPro" id="IPR045185">
    <property type="entry name" value="PUB22/23/24-like"/>
</dbReference>
<dbReference type="AlphaFoldDB" id="A0A2U1LRM1"/>
<organism evidence="7 8">
    <name type="scientific">Artemisia annua</name>
    <name type="common">Sweet wormwood</name>
    <dbReference type="NCBI Taxonomy" id="35608"/>
    <lineage>
        <taxon>Eukaryota</taxon>
        <taxon>Viridiplantae</taxon>
        <taxon>Streptophyta</taxon>
        <taxon>Embryophyta</taxon>
        <taxon>Tracheophyta</taxon>
        <taxon>Spermatophyta</taxon>
        <taxon>Magnoliopsida</taxon>
        <taxon>eudicotyledons</taxon>
        <taxon>Gunneridae</taxon>
        <taxon>Pentapetalae</taxon>
        <taxon>asterids</taxon>
        <taxon>campanulids</taxon>
        <taxon>Asterales</taxon>
        <taxon>Asteraceae</taxon>
        <taxon>Asteroideae</taxon>
        <taxon>Anthemideae</taxon>
        <taxon>Artemisiinae</taxon>
        <taxon>Artemisia</taxon>
    </lineage>
</organism>
<dbReference type="InterPro" id="IPR058678">
    <property type="entry name" value="ARM_PUB"/>
</dbReference>
<dbReference type="FunFam" id="3.30.40.10:FF:000437">
    <property type="entry name" value="RING-type E3 ubiquitin transferase"/>
    <property type="match status" value="1"/>
</dbReference>
<dbReference type="Gene3D" id="1.25.10.10">
    <property type="entry name" value="Leucine-rich Repeat Variant"/>
    <property type="match status" value="1"/>
</dbReference>
<dbReference type="SMART" id="SM00504">
    <property type="entry name" value="Ubox"/>
    <property type="match status" value="1"/>
</dbReference>
<name>A0A2U1LRM1_ARTAN</name>
<dbReference type="InterPro" id="IPR045210">
    <property type="entry name" value="RING-Ubox_PUB"/>
</dbReference>
<comment type="catalytic activity">
    <reaction evidence="1 5">
        <text>S-ubiquitinyl-[E2 ubiquitin-conjugating enzyme]-L-cysteine + [acceptor protein]-L-lysine = [E2 ubiquitin-conjugating enzyme]-L-cysteine + N(6)-ubiquitinyl-[acceptor protein]-L-lysine.</text>
        <dbReference type="EC" id="2.3.2.27"/>
    </reaction>
</comment>
<evidence type="ECO:0000313" key="7">
    <source>
        <dbReference type="EMBL" id="PWA51645.1"/>
    </source>
</evidence>
<sequence length="440" mass="49861">MTFFWKKPRASRLAGKKFLSKQNSKIELNIPMHFRCPISLDLMKDPVTLSTGITYDRESIEKWIRDGNQTCPVTNQVLTSFDKIPNHMIRRMIQDWCVENRDQGVERIPTPRTPLTSFDIVEICSKMMVASSKGDGKRCLDLVEKVNVWALEGEQNKNLIKDNGLGYVLAATFDSFSSLSYETHEYLLKEILFLLTWMFPLGIEGRSKLGSISSLRCMTWFLSRDDISLQKSSVLTLKELLSADQSHVQTLIEVEDLPKALVNLIHMPDCLSAKKSSYSVIYHILSTPVGFHKLSSRFLELNVAETSLEALVEGDKGLSEMALGVLDRISDSKQGIKRVQKHALTVPLIVKKILRVSSLATDFCVSMLWKLSHNGDGIDGNVLVEALHVGAFQKLLLMLQVNCGEETKLKATEMLKLMNQYKNKLDCFDSGHYKYLRKSY</sequence>
<dbReference type="InterPro" id="IPR003613">
    <property type="entry name" value="Ubox_domain"/>
</dbReference>
<comment type="caution">
    <text evidence="7">The sequence shown here is derived from an EMBL/GenBank/DDBJ whole genome shotgun (WGS) entry which is preliminary data.</text>
</comment>
<dbReference type="OrthoDB" id="10064100at2759"/>
<dbReference type="SUPFAM" id="SSF48371">
    <property type="entry name" value="ARM repeat"/>
    <property type="match status" value="1"/>
</dbReference>
<dbReference type="SUPFAM" id="SSF57850">
    <property type="entry name" value="RING/U-box"/>
    <property type="match status" value="1"/>
</dbReference>
<dbReference type="EMBL" id="PKPP01008079">
    <property type="protein sequence ID" value="PWA51645.1"/>
    <property type="molecule type" value="Genomic_DNA"/>
</dbReference>
<dbReference type="Pfam" id="PF25598">
    <property type="entry name" value="ARM_PUB"/>
    <property type="match status" value="1"/>
</dbReference>
<proteinExistence type="predicted"/>
<dbReference type="InterPro" id="IPR011989">
    <property type="entry name" value="ARM-like"/>
</dbReference>
<dbReference type="PANTHER" id="PTHR22849:SF161">
    <property type="entry name" value="U-BOX DOMAIN-CONTAINING PROTEIN"/>
    <property type="match status" value="1"/>
</dbReference>
<protein>
    <recommendedName>
        <fullName evidence="5 6">U-box domain-containing protein</fullName>
        <ecNumber evidence="5">2.3.2.27</ecNumber>
    </recommendedName>
    <alternativeName>
        <fullName evidence="5">RING-type E3 ubiquitin transferase PUB</fullName>
    </alternativeName>
</protein>
<gene>
    <name evidence="7" type="ORF">CTI12_AA462420</name>
</gene>
<comment type="function">
    <text evidence="5">Functions as an E3 ubiquitin ligase.</text>
</comment>
<keyword evidence="8" id="KW-1185">Reference proteome</keyword>
<evidence type="ECO:0000256" key="2">
    <source>
        <dbReference type="ARBA" id="ARBA00004906"/>
    </source>
</evidence>
<dbReference type="GO" id="GO:0061630">
    <property type="term" value="F:ubiquitin protein ligase activity"/>
    <property type="evidence" value="ECO:0007669"/>
    <property type="project" value="UniProtKB-UniRule"/>
</dbReference>
<dbReference type="PANTHER" id="PTHR22849">
    <property type="entry name" value="WDSAM1 PROTEIN"/>
    <property type="match status" value="1"/>
</dbReference>
<dbReference type="Pfam" id="PF04564">
    <property type="entry name" value="U-box"/>
    <property type="match status" value="1"/>
</dbReference>
<dbReference type="EC" id="2.3.2.27" evidence="5"/>
<dbReference type="Gene3D" id="3.30.40.10">
    <property type="entry name" value="Zinc/RING finger domain, C3HC4 (zinc finger)"/>
    <property type="match status" value="1"/>
</dbReference>
<evidence type="ECO:0000256" key="3">
    <source>
        <dbReference type="ARBA" id="ARBA00022679"/>
    </source>
</evidence>
<dbReference type="GO" id="GO:0016567">
    <property type="term" value="P:protein ubiquitination"/>
    <property type="evidence" value="ECO:0007669"/>
    <property type="project" value="UniProtKB-UniRule"/>
</dbReference>
<evidence type="ECO:0000256" key="5">
    <source>
        <dbReference type="RuleBase" id="RU369093"/>
    </source>
</evidence>
<dbReference type="PROSITE" id="PS51698">
    <property type="entry name" value="U_BOX"/>
    <property type="match status" value="1"/>
</dbReference>
<dbReference type="Proteomes" id="UP000245207">
    <property type="component" value="Unassembled WGS sequence"/>
</dbReference>
<reference evidence="7 8" key="1">
    <citation type="journal article" date="2018" name="Mol. Plant">
        <title>The genome of Artemisia annua provides insight into the evolution of Asteraceae family and artemisinin biosynthesis.</title>
        <authorList>
            <person name="Shen Q."/>
            <person name="Zhang L."/>
            <person name="Liao Z."/>
            <person name="Wang S."/>
            <person name="Yan T."/>
            <person name="Shi P."/>
            <person name="Liu M."/>
            <person name="Fu X."/>
            <person name="Pan Q."/>
            <person name="Wang Y."/>
            <person name="Lv Z."/>
            <person name="Lu X."/>
            <person name="Zhang F."/>
            <person name="Jiang W."/>
            <person name="Ma Y."/>
            <person name="Chen M."/>
            <person name="Hao X."/>
            <person name="Li L."/>
            <person name="Tang Y."/>
            <person name="Lv G."/>
            <person name="Zhou Y."/>
            <person name="Sun X."/>
            <person name="Brodelius P.E."/>
            <person name="Rose J.K.C."/>
            <person name="Tang K."/>
        </authorList>
    </citation>
    <scope>NUCLEOTIDE SEQUENCE [LARGE SCALE GENOMIC DNA]</scope>
    <source>
        <strain evidence="8">cv. Huhao1</strain>
        <tissue evidence="7">Leaf</tissue>
    </source>
</reference>
<comment type="pathway">
    <text evidence="2 5">Protein modification; protein ubiquitination.</text>
</comment>
<evidence type="ECO:0000259" key="6">
    <source>
        <dbReference type="PROSITE" id="PS51698"/>
    </source>
</evidence>
<dbReference type="CDD" id="cd16664">
    <property type="entry name" value="RING-Ubox_PUB"/>
    <property type="match status" value="1"/>
</dbReference>
<keyword evidence="3 5" id="KW-0808">Transferase</keyword>
<dbReference type="GO" id="GO:0006952">
    <property type="term" value="P:defense response"/>
    <property type="evidence" value="ECO:0007669"/>
    <property type="project" value="UniProtKB-ARBA"/>
</dbReference>
<evidence type="ECO:0000313" key="8">
    <source>
        <dbReference type="Proteomes" id="UP000245207"/>
    </source>
</evidence>
<dbReference type="UniPathway" id="UPA00143"/>
<dbReference type="STRING" id="35608.A0A2U1LRM1"/>
<keyword evidence="4 5" id="KW-0833">Ubl conjugation pathway</keyword>
<accession>A0A2U1LRM1</accession>